<name>A0A3M7QY65_BRAPC</name>
<comment type="caution">
    <text evidence="1">The sequence shown here is derived from an EMBL/GenBank/DDBJ whole genome shotgun (WGS) entry which is preliminary data.</text>
</comment>
<gene>
    <name evidence="1" type="ORF">BpHYR1_048576</name>
</gene>
<proteinExistence type="predicted"/>
<evidence type="ECO:0000313" key="2">
    <source>
        <dbReference type="Proteomes" id="UP000276133"/>
    </source>
</evidence>
<dbReference type="Proteomes" id="UP000276133">
    <property type="component" value="Unassembled WGS sequence"/>
</dbReference>
<accession>A0A3M7QY65</accession>
<sequence>MEFLNPEKTLGLFNNFKYNILKKNENGTIRWRCESCKSMSVTTDLDGVLTRTVDANNSHKNGKCKRLCQISIECNRQYETLKFESGNVNSFSFSHRYRELLQPLQAKFDPKIVSEFFPSESRARAACDKIRAKNKIKEPKSTSELQITDDIKFQTINQEKELFLRYDNQSVNGNRILIFMSNTAIEILRKAEEYHFDGTFKTAPGIFYQLLSLHAIVDNMSYPCVFILLENKNTKTYVIAIEQIHFEVSLMKAVVSVFPDVQLKGCWFHFTQAIRKRIFLNGFKSNFLLNSDFKFWVKRFMALALIPIENIEEAFDIILTEIPIADEKILAFIRYFKDQWLNGTFTRNLESF</sequence>
<evidence type="ECO:0000313" key="1">
    <source>
        <dbReference type="EMBL" id="RNA16054.1"/>
    </source>
</evidence>
<dbReference type="AlphaFoldDB" id="A0A3M7QY65"/>
<dbReference type="PANTHER" id="PTHR47160">
    <property type="entry name" value="PUTATIVE-RELATED"/>
    <property type="match status" value="1"/>
</dbReference>
<protein>
    <submittedName>
        <fullName evidence="1">Ragulator complex LAMTOR3</fullName>
    </submittedName>
</protein>
<organism evidence="1 2">
    <name type="scientific">Brachionus plicatilis</name>
    <name type="common">Marine rotifer</name>
    <name type="synonym">Brachionus muelleri</name>
    <dbReference type="NCBI Taxonomy" id="10195"/>
    <lineage>
        <taxon>Eukaryota</taxon>
        <taxon>Metazoa</taxon>
        <taxon>Spiralia</taxon>
        <taxon>Gnathifera</taxon>
        <taxon>Rotifera</taxon>
        <taxon>Eurotatoria</taxon>
        <taxon>Monogononta</taxon>
        <taxon>Pseudotrocha</taxon>
        <taxon>Ploima</taxon>
        <taxon>Brachionidae</taxon>
        <taxon>Brachionus</taxon>
    </lineage>
</organism>
<keyword evidence="2" id="KW-1185">Reference proteome</keyword>
<dbReference type="EMBL" id="REGN01004818">
    <property type="protein sequence ID" value="RNA16054.1"/>
    <property type="molecule type" value="Genomic_DNA"/>
</dbReference>
<dbReference type="OrthoDB" id="90756at2759"/>
<reference evidence="1 2" key="1">
    <citation type="journal article" date="2018" name="Sci. Rep.">
        <title>Genomic signatures of local adaptation to the degree of environmental predictability in rotifers.</title>
        <authorList>
            <person name="Franch-Gras L."/>
            <person name="Hahn C."/>
            <person name="Garcia-Roger E.M."/>
            <person name="Carmona M.J."/>
            <person name="Serra M."/>
            <person name="Gomez A."/>
        </authorList>
    </citation>
    <scope>NUCLEOTIDE SEQUENCE [LARGE SCALE GENOMIC DNA]</scope>
    <source>
        <strain evidence="1">HYR1</strain>
    </source>
</reference>
<dbReference type="PANTHER" id="PTHR47160:SF8">
    <property type="entry name" value="MULE TRANSPOSASE DOMAIN-CONTAINING PROTEIN"/>
    <property type="match status" value="1"/>
</dbReference>